<feature type="transmembrane region" description="Helical" evidence="1">
    <location>
        <begin position="754"/>
        <end position="779"/>
    </location>
</feature>
<proteinExistence type="predicted"/>
<feature type="transmembrane region" description="Helical" evidence="1">
    <location>
        <begin position="385"/>
        <end position="404"/>
    </location>
</feature>
<sequence>MLSAFPHSPLWYAFYFASCFVIQIKVTGSSAENNFGAPVKVHSKRIAIRPVETVSWEQSNPNCYSEKLTSKTQNIRWVIQSQLVLGNSTTQHACCSDCDSPASFQIQVRRYGDAAWTCAVDSQLDLVPLGGADGIHYTGLSCQYGDIWLVATSSCPTELEVDITVELFDVSEDSSLCREQKIQEQNDARQGWLLAVYYLVCFLVTCLGIIVCCMQCLKGACGRCCRCCKVHMTYTQKSEWVRLINRGGHSRWYTVNLLVTGILWLETQVYLPLMDPPPGVRLDPLSGVNLHSPDDGADDAAAVVEQFKGFIHWMSTMSLCVVLGFMVYCTILLNYTVRGHDKSPATVTVSVCFLAALNCCVGIQVSDSYALMGYFRHKAPFAFLYAMLLLHMLVTDILAVDVVCRPRRLEAYRSGVGPKRIGPVARLAARVPRLRRLRAWVLEDESFQYNAWMLAAMAVALHILLFSFMLSVSRLFEISVCLSVRDAQDLPSPLLPPLLVSLGWLPPLLSCPICFQPNHRIRSSAPPISAVSVRVRVAQWIRPQADPSASRRLFSAAASSQVEAPPPSRCSHRGCRCGWAASASDLPRLLQQDVERCLEHGIADFFFIPTRQVIETIVPKDFSRETDMLHRLENAYQDIFANFSEFCNKTETAMQTLEAAAMGSAAGGNTSQALPDGIDLLYGPVREVCGAAQLELAQQTVGSVLDAYKKAFLGMAVPELVQGTGGVNLTGAADQAAGLAIETAAALLRDFSHILILAASVGYSCGLCAGLYALVLTLAKYKKLVKQIRRHELCRLFGTGKEAAVDSMVISAEGIRSRTHLLSSVFFAGIVVSTAFIQLQVFGVLITGIIAVFGYRPFWTDVATRFWGYAASIVFVLLMNGLVMRGLIGRRVTDGRSIITARGWVAYYMIFSFAQIAFGLLLAIVRIVMLLITSVFAMNRLDINLFTTGQRFDNGYNSFMGMVAMVQAMQAKEMRCWQRVRHIIKTPRFQEYKKSLGDEEQRGPSQSRRSSFVLGRPIPRVSNTQN</sequence>
<feature type="transmembrane region" description="Helical" evidence="1">
    <location>
        <begin position="905"/>
        <end position="935"/>
    </location>
</feature>
<feature type="transmembrane region" description="Helical" evidence="1">
    <location>
        <begin position="310"/>
        <end position="333"/>
    </location>
</feature>
<feature type="transmembrane region" description="Helical" evidence="1">
    <location>
        <begin position="252"/>
        <end position="271"/>
    </location>
</feature>
<dbReference type="AlphaFoldDB" id="A0A061SA16"/>
<accession>A0A061SA16</accession>
<evidence type="ECO:0000313" key="2">
    <source>
        <dbReference type="EMBL" id="JAC79894.1"/>
    </source>
</evidence>
<protein>
    <submittedName>
        <fullName evidence="2">Uncharacterized protein</fullName>
    </submittedName>
</protein>
<dbReference type="EMBL" id="GBEZ01005411">
    <property type="protein sequence ID" value="JAC79894.1"/>
    <property type="molecule type" value="Transcribed_RNA"/>
</dbReference>
<feature type="transmembrane region" description="Helical" evidence="1">
    <location>
        <begin position="345"/>
        <end position="365"/>
    </location>
</feature>
<feature type="transmembrane region" description="Helical" evidence="1">
    <location>
        <begin position="191"/>
        <end position="213"/>
    </location>
</feature>
<feature type="transmembrane region" description="Helical" evidence="1">
    <location>
        <begin position="866"/>
        <end position="884"/>
    </location>
</feature>
<keyword evidence="1" id="KW-1133">Transmembrane helix</keyword>
<evidence type="ECO:0000256" key="1">
    <source>
        <dbReference type="SAM" id="Phobius"/>
    </source>
</evidence>
<keyword evidence="1" id="KW-0812">Transmembrane</keyword>
<feature type="transmembrane region" description="Helical" evidence="1">
    <location>
        <begin position="451"/>
        <end position="472"/>
    </location>
</feature>
<gene>
    <name evidence="2" type="ORF">TSPGSL018_11598</name>
</gene>
<name>A0A061SA16_9CHLO</name>
<organism evidence="2">
    <name type="scientific">Tetraselmis sp. GSL018</name>
    <dbReference type="NCBI Taxonomy" id="582737"/>
    <lineage>
        <taxon>Eukaryota</taxon>
        <taxon>Viridiplantae</taxon>
        <taxon>Chlorophyta</taxon>
        <taxon>core chlorophytes</taxon>
        <taxon>Chlorodendrophyceae</taxon>
        <taxon>Chlorodendrales</taxon>
        <taxon>Chlorodendraceae</taxon>
        <taxon>Tetraselmis</taxon>
    </lineage>
</organism>
<reference evidence="2" key="1">
    <citation type="submission" date="2014-05" db="EMBL/GenBank/DDBJ databases">
        <title>The transcriptome of the halophilic microalga Tetraselmis sp. GSL018 isolated from the Great Salt Lake, Utah.</title>
        <authorList>
            <person name="Jinkerson R.E."/>
            <person name="D'Adamo S."/>
            <person name="Posewitz M.C."/>
        </authorList>
    </citation>
    <scope>NUCLEOTIDE SEQUENCE</scope>
    <source>
        <strain evidence="2">GSL018</strain>
    </source>
</reference>
<keyword evidence="1" id="KW-0472">Membrane</keyword>
<feature type="transmembrane region" description="Helical" evidence="1">
    <location>
        <begin position="825"/>
        <end position="854"/>
    </location>
</feature>